<evidence type="ECO:0000259" key="6">
    <source>
        <dbReference type="PROSITE" id="PS51012"/>
    </source>
</evidence>
<dbReference type="EMBL" id="JBJIAA010000002">
    <property type="protein sequence ID" value="MFL0249381.1"/>
    <property type="molecule type" value="Genomic_DNA"/>
</dbReference>
<proteinExistence type="inferred from homology"/>
<evidence type="ECO:0000313" key="8">
    <source>
        <dbReference type="Proteomes" id="UP001623592"/>
    </source>
</evidence>
<dbReference type="InterPro" id="IPR052902">
    <property type="entry name" value="ABC-2_transporter"/>
</dbReference>
<keyword evidence="4 5" id="KW-0472">Membrane</keyword>
<sequence length="247" mass="27583">MNFINIVKFDIKNTLKNPMLLIINTIFPVIMIAIIGFITRSGYGSENITSYDYYGVTLMIFMGLMISMTATNVFLEESVRKGNTRIVYAPVSKAEIYLSKIIASYVVGAVSYAVIMLAGQYILNINFGGKNILYIIFLINVLSFFGSCLGVLFCCIFKSEQGANGVMQIPILIFVFLGGVFFPIATLGKNFEALSNISPLRWITQCAFQIIYDNDFSIYLPSIVVTLFAALICIILCQIIFKPEEYV</sequence>
<feature type="transmembrane region" description="Helical" evidence="5">
    <location>
        <begin position="53"/>
        <end position="75"/>
    </location>
</feature>
<keyword evidence="2 5" id="KW-0812">Transmembrane</keyword>
<evidence type="ECO:0000256" key="3">
    <source>
        <dbReference type="ARBA" id="ARBA00022989"/>
    </source>
</evidence>
<evidence type="ECO:0000256" key="1">
    <source>
        <dbReference type="ARBA" id="ARBA00004141"/>
    </source>
</evidence>
<comment type="caution">
    <text evidence="7">The sequence shown here is derived from an EMBL/GenBank/DDBJ whole genome shotgun (WGS) entry which is preliminary data.</text>
</comment>
<dbReference type="InterPro" id="IPR013525">
    <property type="entry name" value="ABC2_TM"/>
</dbReference>
<dbReference type="PIRSF" id="PIRSF006648">
    <property type="entry name" value="DrrB"/>
    <property type="match status" value="1"/>
</dbReference>
<comment type="subcellular location">
    <subcellularLocation>
        <location evidence="5">Cell membrane</location>
        <topology evidence="5">Multi-pass membrane protein</topology>
    </subcellularLocation>
    <subcellularLocation>
        <location evidence="1">Membrane</location>
        <topology evidence="1">Multi-pass membrane protein</topology>
    </subcellularLocation>
</comment>
<feature type="transmembrane region" description="Helical" evidence="5">
    <location>
        <begin position="21"/>
        <end position="41"/>
    </location>
</feature>
<feature type="transmembrane region" description="Helical" evidence="5">
    <location>
        <begin position="134"/>
        <end position="157"/>
    </location>
</feature>
<dbReference type="PROSITE" id="PS51012">
    <property type="entry name" value="ABC_TM2"/>
    <property type="match status" value="1"/>
</dbReference>
<dbReference type="Proteomes" id="UP001623592">
    <property type="component" value="Unassembled WGS sequence"/>
</dbReference>
<keyword evidence="5" id="KW-1003">Cell membrane</keyword>
<reference evidence="7 8" key="1">
    <citation type="submission" date="2024-11" db="EMBL/GenBank/DDBJ databases">
        <authorList>
            <person name="Heng Y.C."/>
            <person name="Lim A.C.H."/>
            <person name="Lee J.K.Y."/>
            <person name="Kittelmann S."/>
        </authorList>
    </citation>
    <scope>NUCLEOTIDE SEQUENCE [LARGE SCALE GENOMIC DNA]</scope>
    <source>
        <strain evidence="7 8">WILCCON 0114</strain>
    </source>
</reference>
<evidence type="ECO:0000256" key="4">
    <source>
        <dbReference type="ARBA" id="ARBA00023136"/>
    </source>
</evidence>
<keyword evidence="3 5" id="KW-1133">Transmembrane helix</keyword>
<protein>
    <recommendedName>
        <fullName evidence="5">Transport permease protein</fullName>
    </recommendedName>
</protein>
<evidence type="ECO:0000313" key="7">
    <source>
        <dbReference type="EMBL" id="MFL0249381.1"/>
    </source>
</evidence>
<dbReference type="Pfam" id="PF01061">
    <property type="entry name" value="ABC2_membrane"/>
    <property type="match status" value="1"/>
</dbReference>
<feature type="domain" description="ABC transmembrane type-2" evidence="6">
    <location>
        <begin position="19"/>
        <end position="244"/>
    </location>
</feature>
<keyword evidence="8" id="KW-1185">Reference proteome</keyword>
<feature type="transmembrane region" description="Helical" evidence="5">
    <location>
        <begin position="96"/>
        <end position="122"/>
    </location>
</feature>
<dbReference type="PANTHER" id="PTHR43027:SF1">
    <property type="entry name" value="DOXORUBICIN RESISTANCE ABC TRANSPORTER PERMEASE PROTEIN DRRC-RELATED"/>
    <property type="match status" value="1"/>
</dbReference>
<evidence type="ECO:0000256" key="5">
    <source>
        <dbReference type="RuleBase" id="RU361157"/>
    </source>
</evidence>
<name>A0ABW8TA09_9CLOT</name>
<evidence type="ECO:0000256" key="2">
    <source>
        <dbReference type="ARBA" id="ARBA00022692"/>
    </source>
</evidence>
<dbReference type="PANTHER" id="PTHR43027">
    <property type="entry name" value="DOXORUBICIN RESISTANCE ABC TRANSPORTER PERMEASE PROTEIN DRRC-RELATED"/>
    <property type="match status" value="1"/>
</dbReference>
<dbReference type="InterPro" id="IPR000412">
    <property type="entry name" value="ABC_2_transport"/>
</dbReference>
<organism evidence="7 8">
    <name type="scientific">Clostridium neuense</name>
    <dbReference type="NCBI Taxonomy" id="1728934"/>
    <lineage>
        <taxon>Bacteria</taxon>
        <taxon>Bacillati</taxon>
        <taxon>Bacillota</taxon>
        <taxon>Clostridia</taxon>
        <taxon>Eubacteriales</taxon>
        <taxon>Clostridiaceae</taxon>
        <taxon>Clostridium</taxon>
    </lineage>
</organism>
<accession>A0ABW8TA09</accession>
<keyword evidence="5" id="KW-0813">Transport</keyword>
<dbReference type="RefSeq" id="WP_406786050.1">
    <property type="nucleotide sequence ID" value="NZ_JBJIAA010000002.1"/>
</dbReference>
<dbReference type="PRINTS" id="PR00164">
    <property type="entry name" value="ABC2TRNSPORT"/>
</dbReference>
<dbReference type="InterPro" id="IPR047817">
    <property type="entry name" value="ABC2_TM_bact-type"/>
</dbReference>
<feature type="transmembrane region" description="Helical" evidence="5">
    <location>
        <begin position="169"/>
        <end position="188"/>
    </location>
</feature>
<feature type="transmembrane region" description="Helical" evidence="5">
    <location>
        <begin position="218"/>
        <end position="241"/>
    </location>
</feature>
<comment type="similarity">
    <text evidence="5">Belongs to the ABC-2 integral membrane protein family.</text>
</comment>
<gene>
    <name evidence="7" type="ORF">ACJDT4_03025</name>
</gene>